<accession>A0A1G8GAM7</accession>
<evidence type="ECO:0000313" key="3">
    <source>
        <dbReference type="EMBL" id="SDH91434.1"/>
    </source>
</evidence>
<sequence>MPERITHFTRDSLVFDVRDEGPISGTPVVLLHGFPQDSRSWDAVVPALHTAGFRTLAPDQRGYSPGARPRRRRDYRGEELAADVAALIAAVDAGPVHLVGHDWGAAAGWQVAAGYPDLIRTLTAVSVPHPAAMVRAIRTSRQAFRSWYMLAFQVPWIPELLLTKPALTRSILERMGQTPQRAARDQSNLAHRTAARGAVHWYRGLPFTDRHTTSRAVRVPTLLVWSDRDKAIGPEGPELTERYVRAPYRLVTLPGVSHWIPDEAPEELAELILDHASTPG</sequence>
<dbReference type="GO" id="GO:0016787">
    <property type="term" value="F:hydrolase activity"/>
    <property type="evidence" value="ECO:0007669"/>
    <property type="project" value="UniProtKB-KW"/>
</dbReference>
<evidence type="ECO:0000259" key="2">
    <source>
        <dbReference type="Pfam" id="PF00561"/>
    </source>
</evidence>
<dbReference type="EMBL" id="FNDN01000004">
    <property type="protein sequence ID" value="SDH91434.1"/>
    <property type="molecule type" value="Genomic_DNA"/>
</dbReference>
<dbReference type="Pfam" id="PF00561">
    <property type="entry name" value="Abhydrolase_1"/>
    <property type="match status" value="1"/>
</dbReference>
<feature type="domain" description="AB hydrolase-1" evidence="2">
    <location>
        <begin position="27"/>
        <end position="265"/>
    </location>
</feature>
<dbReference type="InterPro" id="IPR000639">
    <property type="entry name" value="Epox_hydrolase-like"/>
</dbReference>
<dbReference type="SUPFAM" id="SSF53474">
    <property type="entry name" value="alpha/beta-Hydrolases"/>
    <property type="match status" value="1"/>
</dbReference>
<name>A0A1G8GAM7_9NOCA</name>
<keyword evidence="1" id="KW-0378">Hydrolase</keyword>
<dbReference type="AlphaFoldDB" id="A0A1G8GAM7"/>
<dbReference type="InterPro" id="IPR000073">
    <property type="entry name" value="AB_hydrolase_1"/>
</dbReference>
<proteinExistence type="predicted"/>
<dbReference type="PANTHER" id="PTHR43329">
    <property type="entry name" value="EPOXIDE HYDROLASE"/>
    <property type="match status" value="1"/>
</dbReference>
<dbReference type="InterPro" id="IPR029058">
    <property type="entry name" value="AB_hydrolase_fold"/>
</dbReference>
<dbReference type="OrthoDB" id="2987348at2"/>
<protein>
    <submittedName>
        <fullName evidence="3">Pimeloyl-ACP methyl ester carboxylesterase</fullName>
    </submittedName>
</protein>
<gene>
    <name evidence="3" type="ORF">SAMN05444695_10428</name>
</gene>
<dbReference type="PRINTS" id="PR00111">
    <property type="entry name" value="ABHYDROLASE"/>
</dbReference>
<evidence type="ECO:0000256" key="1">
    <source>
        <dbReference type="ARBA" id="ARBA00022801"/>
    </source>
</evidence>
<reference evidence="3 4" key="1">
    <citation type="submission" date="2016-10" db="EMBL/GenBank/DDBJ databases">
        <authorList>
            <person name="de Groot N.N."/>
        </authorList>
    </citation>
    <scope>NUCLEOTIDE SEQUENCE [LARGE SCALE GENOMIC DNA]</scope>
    <source>
        <strain evidence="3 4">DSM 44892</strain>
    </source>
</reference>
<evidence type="ECO:0000313" key="4">
    <source>
        <dbReference type="Proteomes" id="UP000183263"/>
    </source>
</evidence>
<dbReference type="RefSeq" id="WP_139183195.1">
    <property type="nucleotide sequence ID" value="NZ_CP048813.1"/>
</dbReference>
<organism evidence="3 4">
    <name type="scientific">Rhodococcus triatomae</name>
    <dbReference type="NCBI Taxonomy" id="300028"/>
    <lineage>
        <taxon>Bacteria</taxon>
        <taxon>Bacillati</taxon>
        <taxon>Actinomycetota</taxon>
        <taxon>Actinomycetes</taxon>
        <taxon>Mycobacteriales</taxon>
        <taxon>Nocardiaceae</taxon>
        <taxon>Rhodococcus</taxon>
    </lineage>
</organism>
<keyword evidence="4" id="KW-1185">Reference proteome</keyword>
<dbReference type="Proteomes" id="UP000183263">
    <property type="component" value="Unassembled WGS sequence"/>
</dbReference>
<dbReference type="PRINTS" id="PR00412">
    <property type="entry name" value="EPOXHYDRLASE"/>
</dbReference>
<dbReference type="Gene3D" id="3.40.50.1820">
    <property type="entry name" value="alpha/beta hydrolase"/>
    <property type="match status" value="1"/>
</dbReference>